<keyword evidence="2" id="KW-0645">Protease</keyword>
<proteinExistence type="predicted"/>
<name>A0ABD5UBH2_9EURY</name>
<keyword evidence="6" id="KW-1185">Reference proteome</keyword>
<comment type="caution">
    <text evidence="5">The sequence shown here is derived from an EMBL/GenBank/DDBJ whole genome shotgun (WGS) entry which is preliminary data.</text>
</comment>
<gene>
    <name evidence="5" type="ORF">ACFQHK_03375</name>
</gene>
<dbReference type="AlphaFoldDB" id="A0ABD5UBH2"/>
<evidence type="ECO:0000256" key="1">
    <source>
        <dbReference type="ARBA" id="ARBA00022801"/>
    </source>
</evidence>
<dbReference type="GO" id="GO:0008233">
    <property type="term" value="F:peptidase activity"/>
    <property type="evidence" value="ECO:0007669"/>
    <property type="project" value="UniProtKB-ARBA"/>
</dbReference>
<feature type="compositionally biased region" description="Acidic residues" evidence="3">
    <location>
        <begin position="117"/>
        <end position="137"/>
    </location>
</feature>
<dbReference type="SUPFAM" id="SSF82171">
    <property type="entry name" value="DPP6 N-terminal domain-like"/>
    <property type="match status" value="1"/>
</dbReference>
<dbReference type="Pfam" id="PF07676">
    <property type="entry name" value="PD40"/>
    <property type="match status" value="1"/>
</dbReference>
<feature type="compositionally biased region" description="Basic and acidic residues" evidence="3">
    <location>
        <begin position="146"/>
        <end position="161"/>
    </location>
</feature>
<dbReference type="RefSeq" id="WP_304447244.1">
    <property type="nucleotide sequence ID" value="NZ_JARRAH010000001.1"/>
</dbReference>
<dbReference type="Gene3D" id="3.40.50.1820">
    <property type="entry name" value="alpha/beta hydrolase"/>
    <property type="match status" value="1"/>
</dbReference>
<dbReference type="Pfam" id="PF00326">
    <property type="entry name" value="Peptidase_S9"/>
    <property type="match status" value="1"/>
</dbReference>
<evidence type="ECO:0000256" key="3">
    <source>
        <dbReference type="SAM" id="MobiDB-lite"/>
    </source>
</evidence>
<feature type="compositionally biased region" description="Basic and acidic residues" evidence="3">
    <location>
        <begin position="86"/>
        <end position="97"/>
    </location>
</feature>
<dbReference type="PANTHER" id="PTHR42776">
    <property type="entry name" value="SERINE PEPTIDASE S9 FAMILY MEMBER"/>
    <property type="match status" value="1"/>
</dbReference>
<accession>A0ABD5UBH2</accession>
<evidence type="ECO:0000313" key="6">
    <source>
        <dbReference type="Proteomes" id="UP001596406"/>
    </source>
</evidence>
<dbReference type="PANTHER" id="PTHR42776:SF27">
    <property type="entry name" value="DIPEPTIDYL PEPTIDASE FAMILY MEMBER 6"/>
    <property type="match status" value="1"/>
</dbReference>
<dbReference type="InterPro" id="IPR011659">
    <property type="entry name" value="WD40"/>
</dbReference>
<dbReference type="InterPro" id="IPR001375">
    <property type="entry name" value="Peptidase_S9_cat"/>
</dbReference>
<keyword evidence="2" id="KW-0720">Serine protease</keyword>
<evidence type="ECO:0000313" key="5">
    <source>
        <dbReference type="EMBL" id="MFC6835546.1"/>
    </source>
</evidence>
<evidence type="ECO:0000256" key="2">
    <source>
        <dbReference type="ARBA" id="ARBA00022825"/>
    </source>
</evidence>
<evidence type="ECO:0000259" key="4">
    <source>
        <dbReference type="Pfam" id="PF00326"/>
    </source>
</evidence>
<dbReference type="InterPro" id="IPR029058">
    <property type="entry name" value="AB_hydrolase_fold"/>
</dbReference>
<dbReference type="SUPFAM" id="SSF53474">
    <property type="entry name" value="alpha/beta-Hydrolases"/>
    <property type="match status" value="1"/>
</dbReference>
<organism evidence="5 6">
    <name type="scientific">Halomarina ordinaria</name>
    <dbReference type="NCBI Taxonomy" id="3033939"/>
    <lineage>
        <taxon>Archaea</taxon>
        <taxon>Methanobacteriati</taxon>
        <taxon>Methanobacteriota</taxon>
        <taxon>Stenosarchaea group</taxon>
        <taxon>Halobacteria</taxon>
        <taxon>Halobacteriales</taxon>
        <taxon>Natronomonadaceae</taxon>
        <taxon>Halomarina</taxon>
    </lineage>
</organism>
<keyword evidence="1" id="KW-0378">Hydrolase</keyword>
<dbReference type="InterPro" id="IPR011042">
    <property type="entry name" value="6-blade_b-propeller_TolB-like"/>
</dbReference>
<feature type="domain" description="Peptidase S9 prolyl oligopeptidase catalytic" evidence="4">
    <location>
        <begin position="496"/>
        <end position="695"/>
    </location>
</feature>
<sequence length="708" mass="77702">MDPDSPPLAPEALYDVTQVTDLAVSPGGERVAFLARECDPDADERRTSLLVVPTDGSEDPHRLTRASDASAPKWSPDGTKLAFLAVRERDAERRIGSDDGGLITESIDGNDGQDNIEGTDGEDSGDDEDGDDGEDETQVWAFDLSRGGDARQLTDRPHGVADYDWSPDGERLVVAARDPTDDQREALERREAGGPIEVDRLQHKADGAGWLDDVRTYLFVVDPDAGKERRLDATGFEPGAGEMQSGRQPRWGGDDRIAFLAYESERPDDTYERDVYLVDPAGGDPTRLTDGGWAFAGLTWNPSGTHLAVRAGDPENPYRPDELQVLDASGERRSLAAGLDRTLGWDDPAWLDDRSLLATLADEGWTRLARADREGTLERTYRAQSRDESVTKFDAGDGTVVVARSHAAAGTDLHALAADALDDDPDPTRLTALNTCFFEGRAGHRARRVAFDSGDQRVEGIALYPTDFDPDAPDPRPLLLDIHGGPMAYDQPGWDFDAAFWTSRGYVVFRVNYRGSTSYGRAFSEALRGRWNTLEVDDLLAGTDHLVEEGWADPDRLFVTGFSQGGINTAYVLTRTDRFAAGAAEHGIYDLASSFGTDDCHNWLESDFGLPWENPGGYREASSLPDVDAIETPLLLTAGEEDWRCPPTQSEQLYVSLRKRGVPAKLVVYQGEHHAIEDPERAVHRLRTLADWFETHDPATETGDRTAA</sequence>
<dbReference type="Proteomes" id="UP001596406">
    <property type="component" value="Unassembled WGS sequence"/>
</dbReference>
<protein>
    <submittedName>
        <fullName evidence="5">Prolyl oligopeptidase family serine peptidase</fullName>
    </submittedName>
</protein>
<feature type="region of interest" description="Disordered" evidence="3">
    <location>
        <begin position="42"/>
        <end position="169"/>
    </location>
</feature>
<dbReference type="Gene3D" id="2.120.10.30">
    <property type="entry name" value="TolB, C-terminal domain"/>
    <property type="match status" value="2"/>
</dbReference>
<reference evidence="5 6" key="1">
    <citation type="journal article" date="2019" name="Int. J. Syst. Evol. Microbiol.">
        <title>The Global Catalogue of Microorganisms (GCM) 10K type strain sequencing project: providing services to taxonomists for standard genome sequencing and annotation.</title>
        <authorList>
            <consortium name="The Broad Institute Genomics Platform"/>
            <consortium name="The Broad Institute Genome Sequencing Center for Infectious Disease"/>
            <person name="Wu L."/>
            <person name="Ma J."/>
        </authorList>
    </citation>
    <scope>NUCLEOTIDE SEQUENCE [LARGE SCALE GENOMIC DNA]</scope>
    <source>
        <strain evidence="5 6">PSRA2</strain>
    </source>
</reference>
<feature type="region of interest" description="Disordered" evidence="3">
    <location>
        <begin position="230"/>
        <end position="250"/>
    </location>
</feature>
<dbReference type="EMBL" id="JBHSXM010000001">
    <property type="protein sequence ID" value="MFC6835546.1"/>
    <property type="molecule type" value="Genomic_DNA"/>
</dbReference>